<dbReference type="GO" id="GO:0008474">
    <property type="term" value="F:palmitoyl-(protein) hydrolase activity"/>
    <property type="evidence" value="ECO:0007669"/>
    <property type="project" value="UniProtKB-EC"/>
</dbReference>
<evidence type="ECO:0000256" key="3">
    <source>
        <dbReference type="ARBA" id="ARBA00022801"/>
    </source>
</evidence>
<evidence type="ECO:0000313" key="5">
    <source>
        <dbReference type="EMBL" id="KRT84507.1"/>
    </source>
</evidence>
<dbReference type="Proteomes" id="UP000051574">
    <property type="component" value="Unassembled WGS sequence"/>
</dbReference>
<dbReference type="OrthoDB" id="2418081at2759"/>
<organism evidence="5 6">
    <name type="scientific">Oryctes borbonicus</name>
    <dbReference type="NCBI Taxonomy" id="1629725"/>
    <lineage>
        <taxon>Eukaryota</taxon>
        <taxon>Metazoa</taxon>
        <taxon>Ecdysozoa</taxon>
        <taxon>Arthropoda</taxon>
        <taxon>Hexapoda</taxon>
        <taxon>Insecta</taxon>
        <taxon>Pterygota</taxon>
        <taxon>Neoptera</taxon>
        <taxon>Endopterygota</taxon>
        <taxon>Coleoptera</taxon>
        <taxon>Polyphaga</taxon>
        <taxon>Scarabaeiformia</taxon>
        <taxon>Scarabaeidae</taxon>
        <taxon>Dynastinae</taxon>
        <taxon>Oryctes</taxon>
    </lineage>
</organism>
<dbReference type="PANTHER" id="PTHR10655">
    <property type="entry name" value="LYSOPHOSPHOLIPASE-RELATED"/>
    <property type="match status" value="1"/>
</dbReference>
<evidence type="ECO:0000259" key="4">
    <source>
        <dbReference type="Pfam" id="PF02230"/>
    </source>
</evidence>
<name>A0A0T6BBC7_9SCAR</name>
<dbReference type="GO" id="GO:0005737">
    <property type="term" value="C:cytoplasm"/>
    <property type="evidence" value="ECO:0007669"/>
    <property type="project" value="TreeGrafter"/>
</dbReference>
<sequence>MSATLGPLKIIKQKNAINTGTVIFFHGSGDTGSGILDWVKFLIGDFTSPHLKFLFPTAPLRPYTPLNGEMSHVWFDRYDITPTVPEHEETLASIDDEIKNLIAGELANGTPLNKIVVGGFSMGGALALHTAYRSVPGLAGVFALSSFLNDDSIVYKALQDPSEGPDTPFIMFHGDHDTLVPSA</sequence>
<dbReference type="AlphaFoldDB" id="A0A0T6BBC7"/>
<keyword evidence="6" id="KW-1185">Reference proteome</keyword>
<evidence type="ECO:0000313" key="6">
    <source>
        <dbReference type="Proteomes" id="UP000051574"/>
    </source>
</evidence>
<dbReference type="PANTHER" id="PTHR10655:SF17">
    <property type="entry name" value="LYSOPHOSPHOLIPASE-LIKE PROTEIN 1"/>
    <property type="match status" value="1"/>
</dbReference>
<dbReference type="GO" id="GO:0052689">
    <property type="term" value="F:carboxylic ester hydrolase activity"/>
    <property type="evidence" value="ECO:0007669"/>
    <property type="project" value="TreeGrafter"/>
</dbReference>
<dbReference type="EC" id="3.1.2.22" evidence="2"/>
<dbReference type="InterPro" id="IPR003140">
    <property type="entry name" value="PLipase/COase/thioEstase"/>
</dbReference>
<gene>
    <name evidence="5" type="ORF">AMK59_2706</name>
</gene>
<reference evidence="5 6" key="1">
    <citation type="submission" date="2015-09" db="EMBL/GenBank/DDBJ databases">
        <title>Draft genome of the scarab beetle Oryctes borbonicus.</title>
        <authorList>
            <person name="Meyer J.M."/>
            <person name="Markov G.V."/>
            <person name="Baskaran P."/>
            <person name="Herrmann M."/>
            <person name="Sommer R.J."/>
            <person name="Roedelsperger C."/>
        </authorList>
    </citation>
    <scope>NUCLEOTIDE SEQUENCE [LARGE SCALE GENOMIC DNA]</scope>
    <source>
        <strain evidence="5">OB123</strain>
        <tissue evidence="5">Whole animal</tissue>
    </source>
</reference>
<dbReference type="InterPro" id="IPR029058">
    <property type="entry name" value="AB_hydrolase_fold"/>
</dbReference>
<accession>A0A0T6BBC7</accession>
<dbReference type="SUPFAM" id="SSF53474">
    <property type="entry name" value="alpha/beta-Hydrolases"/>
    <property type="match status" value="1"/>
</dbReference>
<comment type="caution">
    <text evidence="5">The sequence shown here is derived from an EMBL/GenBank/DDBJ whole genome shotgun (WGS) entry which is preliminary data.</text>
</comment>
<evidence type="ECO:0000256" key="1">
    <source>
        <dbReference type="ARBA" id="ARBA00006499"/>
    </source>
</evidence>
<dbReference type="Pfam" id="PF02230">
    <property type="entry name" value="Abhydrolase_2"/>
    <property type="match status" value="1"/>
</dbReference>
<keyword evidence="3 5" id="KW-0378">Hydrolase</keyword>
<dbReference type="Gene3D" id="3.40.50.1820">
    <property type="entry name" value="alpha/beta hydrolase"/>
    <property type="match status" value="1"/>
</dbReference>
<proteinExistence type="inferred from homology"/>
<dbReference type="InterPro" id="IPR050565">
    <property type="entry name" value="LYPA1-2/EST-like"/>
</dbReference>
<comment type="similarity">
    <text evidence="1">Belongs to the AB hydrolase superfamily. AB hydrolase 2 family.</text>
</comment>
<feature type="domain" description="Phospholipase/carboxylesterase/thioesterase" evidence="4">
    <location>
        <begin position="11"/>
        <end position="182"/>
    </location>
</feature>
<protein>
    <recommendedName>
        <fullName evidence="2">palmitoyl-protein hydrolase</fullName>
        <ecNumber evidence="2">3.1.2.22</ecNumber>
    </recommendedName>
</protein>
<dbReference type="EMBL" id="LJIG01002433">
    <property type="protein sequence ID" value="KRT84507.1"/>
    <property type="molecule type" value="Genomic_DNA"/>
</dbReference>
<feature type="non-terminal residue" evidence="5">
    <location>
        <position position="183"/>
    </location>
</feature>
<evidence type="ECO:0000256" key="2">
    <source>
        <dbReference type="ARBA" id="ARBA00012423"/>
    </source>
</evidence>